<dbReference type="Proteomes" id="UP000694036">
    <property type="component" value="Chromosome"/>
</dbReference>
<evidence type="ECO:0000313" key="1">
    <source>
        <dbReference type="EMBL" id="QXJ35043.1"/>
    </source>
</evidence>
<dbReference type="EMBL" id="CP077713">
    <property type="protein sequence ID" value="QXJ35043.1"/>
    <property type="molecule type" value="Genomic_DNA"/>
</dbReference>
<keyword evidence="2" id="KW-1185">Reference proteome</keyword>
<sequence length="61" mass="7224">MVLVEQREKMIYRVYKLHDKSVNIDIDEKIMKFIKGWASKSTLNIVNYKDRDSKGTKNSAF</sequence>
<accession>A0A8F5C0Y5</accession>
<organism evidence="1 2">
    <name type="scientific">Saccharolobus shibatae</name>
    <dbReference type="NCBI Taxonomy" id="2286"/>
    <lineage>
        <taxon>Archaea</taxon>
        <taxon>Thermoproteota</taxon>
        <taxon>Thermoprotei</taxon>
        <taxon>Sulfolobales</taxon>
        <taxon>Sulfolobaceae</taxon>
        <taxon>Saccharolobus</taxon>
    </lineage>
</organism>
<reference evidence="1 2" key="1">
    <citation type="journal article" date="2021" name="Environ. Microbiol.">
        <title>New insights into the diversity and evolution of the archaeal mobilome from three complete genomes of Saccharolobus shibatae.</title>
        <authorList>
            <person name="Medvedeva S."/>
            <person name="Brandt D."/>
            <person name="Cvirkaite-Krupovic V."/>
            <person name="Liu Y."/>
            <person name="Severinov K."/>
            <person name="Ishino S."/>
            <person name="Ishino Y."/>
            <person name="Prangishvili D."/>
            <person name="Kalinowski J."/>
            <person name="Krupovic M."/>
        </authorList>
    </citation>
    <scope>NUCLEOTIDE SEQUENCE [LARGE SCALE GENOMIC DNA]</scope>
    <source>
        <strain evidence="1 2">S38A</strain>
    </source>
</reference>
<name>A0A8F5C0Y5_9CREN</name>
<evidence type="ECO:0000313" key="2">
    <source>
        <dbReference type="Proteomes" id="UP000694036"/>
    </source>
</evidence>
<dbReference type="AlphaFoldDB" id="A0A8F5C0Y5"/>
<protein>
    <submittedName>
        <fullName evidence="1">Uncharacterized protein</fullName>
    </submittedName>
</protein>
<proteinExistence type="predicted"/>
<gene>
    <name evidence="1" type="ORF">J5U22_01590</name>
</gene>